<name>A0A222E7D4_9RHOB</name>
<feature type="transmembrane region" description="Helical" evidence="1">
    <location>
        <begin position="46"/>
        <end position="63"/>
    </location>
</feature>
<accession>A0A222E7D4</accession>
<evidence type="ECO:0000256" key="1">
    <source>
        <dbReference type="SAM" id="Phobius"/>
    </source>
</evidence>
<keyword evidence="1" id="KW-0472">Membrane</keyword>
<dbReference type="EMBL" id="CP022540">
    <property type="protein sequence ID" value="ASP22020.1"/>
    <property type="molecule type" value="Genomic_DNA"/>
</dbReference>
<dbReference type="Pfam" id="PF19744">
    <property type="entry name" value="DUF6232"/>
    <property type="match status" value="1"/>
</dbReference>
<dbReference type="OrthoDB" id="282116at2"/>
<gene>
    <name evidence="2" type="ORF">ANTHELSMS3_03389</name>
</gene>
<sequence>MDITNDAITYNNQSIPTRNVASASMVERHVLRPISDEKYKARRKRFLGIAFVLLCVGLIYPKSQYMLPRNIYYALRPYLPDFAIFNLAYILIALAILIAIMGMVRPNKYVWEFGVSLQTNAGAVSLLWSRDREFIQKLRDVIFKAISSSNSGVQYTVNVDNREINDNSQNTFNTTNNYDFSVNFTHHHGLDANDLQFLSNGFNEAMNELGAKLDGAGAESVIAELNLLRAELKKSEPDKSALRKTYDKLKAACDATETASTAAGLLSTIWAGVSIFL</sequence>
<keyword evidence="3" id="KW-1185">Reference proteome</keyword>
<evidence type="ECO:0000313" key="2">
    <source>
        <dbReference type="EMBL" id="ASP22020.1"/>
    </source>
</evidence>
<evidence type="ECO:0000313" key="3">
    <source>
        <dbReference type="Proteomes" id="UP000203589"/>
    </source>
</evidence>
<feature type="transmembrane region" description="Helical" evidence="1">
    <location>
        <begin position="83"/>
        <end position="104"/>
    </location>
</feature>
<reference evidence="2 3" key="1">
    <citation type="submission" date="2017-07" db="EMBL/GenBank/DDBJ databases">
        <title>Genome Sequence of Antarctobacter heliothermus Strain SMS3 Isolated from a culture of the Diatom Skeletonema marinoi.</title>
        <authorList>
            <person name="Topel M."/>
            <person name="Pinder M.I.M."/>
            <person name="Johansson O.N."/>
            <person name="Kourtchenko O."/>
            <person name="Godhe A."/>
            <person name="Clarke A.K."/>
        </authorList>
    </citation>
    <scope>NUCLEOTIDE SEQUENCE [LARGE SCALE GENOMIC DNA]</scope>
    <source>
        <strain evidence="2 3">SMS3</strain>
    </source>
</reference>
<dbReference type="AlphaFoldDB" id="A0A222E7D4"/>
<organism evidence="2 3">
    <name type="scientific">Antarctobacter heliothermus</name>
    <dbReference type="NCBI Taxonomy" id="74033"/>
    <lineage>
        <taxon>Bacteria</taxon>
        <taxon>Pseudomonadati</taxon>
        <taxon>Pseudomonadota</taxon>
        <taxon>Alphaproteobacteria</taxon>
        <taxon>Rhodobacterales</taxon>
        <taxon>Roseobacteraceae</taxon>
        <taxon>Antarctobacter</taxon>
    </lineage>
</organism>
<keyword evidence="1" id="KW-0812">Transmembrane</keyword>
<dbReference type="InterPro" id="IPR045629">
    <property type="entry name" value="DUF6232"/>
</dbReference>
<dbReference type="KEGG" id="aht:ANTHELSMS3_03389"/>
<keyword evidence="1" id="KW-1133">Transmembrane helix</keyword>
<dbReference type="Proteomes" id="UP000203589">
    <property type="component" value="Chromosome"/>
</dbReference>
<protein>
    <submittedName>
        <fullName evidence="2">Uncharacterized protein</fullName>
    </submittedName>
</protein>
<proteinExistence type="predicted"/>
<dbReference type="RefSeq" id="WP_094035853.1">
    <property type="nucleotide sequence ID" value="NZ_CP022540.1"/>
</dbReference>